<reference evidence="1 2" key="1">
    <citation type="submission" date="2016-10" db="EMBL/GenBank/DDBJ databases">
        <authorList>
            <person name="de Groot N.N."/>
        </authorList>
    </citation>
    <scope>NUCLEOTIDE SEQUENCE [LARGE SCALE GENOMIC DNA]</scope>
    <source>
        <strain evidence="1 2">ATCC 35022</strain>
    </source>
</reference>
<dbReference type="AlphaFoldDB" id="A0A1G6D9B6"/>
<organism evidence="1 2">
    <name type="scientific">Bauldia litoralis</name>
    <dbReference type="NCBI Taxonomy" id="665467"/>
    <lineage>
        <taxon>Bacteria</taxon>
        <taxon>Pseudomonadati</taxon>
        <taxon>Pseudomonadota</taxon>
        <taxon>Alphaproteobacteria</taxon>
        <taxon>Hyphomicrobiales</taxon>
        <taxon>Kaistiaceae</taxon>
        <taxon>Bauldia</taxon>
    </lineage>
</organism>
<dbReference type="InterPro" id="IPR027417">
    <property type="entry name" value="P-loop_NTPase"/>
</dbReference>
<dbReference type="Proteomes" id="UP000199071">
    <property type="component" value="Unassembled WGS sequence"/>
</dbReference>
<keyword evidence="1" id="KW-0808">Transferase</keyword>
<evidence type="ECO:0000313" key="1">
    <source>
        <dbReference type="EMBL" id="SDB41475.1"/>
    </source>
</evidence>
<dbReference type="SUPFAM" id="SSF52540">
    <property type="entry name" value="P-loop containing nucleoside triphosphate hydrolases"/>
    <property type="match status" value="1"/>
</dbReference>
<sequence>MRNPFKIERVGGASPYVWYGMRFGTWAKLLASGRFDVTLNCLPRILAVTAVTPVNSVLHQVSQAAYGRRIRETAVTPPVFIIGHWRTGTTLMQELLDCDPRLAAPNTYQCMFPSSFLLTQGLVGRWTRNMLPATRPFDNMTFGPDRPQEEEFALLNSGAKTPYATLAFPRHGPANMGYIDFAGLSDADRDAWERSYLTLIKRYQFSIDKRLVLKSPYHAARIPTLLELFPDARFVFTARDPYEIFASHVRTLKVLASNQGLHNPIPADDEWLNAYVLDVFEQLFQTYERDRSLIPANRLVEMRFEDLVADPLARLRDIYGQLELGDFAPAEPGITAYFDERKGYRRNENRLKPVDVGLVGERSRPYRERFGYATRDA</sequence>
<dbReference type="GO" id="GO:0016740">
    <property type="term" value="F:transferase activity"/>
    <property type="evidence" value="ECO:0007669"/>
    <property type="project" value="UniProtKB-KW"/>
</dbReference>
<protein>
    <submittedName>
        <fullName evidence="1">Sulfotransferase family protein</fullName>
    </submittedName>
</protein>
<proteinExistence type="predicted"/>
<dbReference type="STRING" id="665467.SAMN02982931_03154"/>
<dbReference type="PANTHER" id="PTHR36451:SF1">
    <property type="entry name" value="OMEGA-HYDROXY-BETA-DIHYDROMENAQUINONE-9 SULFOTRANSFERASE STF3"/>
    <property type="match status" value="1"/>
</dbReference>
<accession>A0A1G6D9B6</accession>
<dbReference type="RefSeq" id="WP_090877622.1">
    <property type="nucleotide sequence ID" value="NZ_FMXQ01000006.1"/>
</dbReference>
<dbReference type="PANTHER" id="PTHR36451">
    <property type="entry name" value="PAPS-DEPENDENT SULFOTRANSFERASE STF3"/>
    <property type="match status" value="1"/>
</dbReference>
<dbReference type="Pfam" id="PF13469">
    <property type="entry name" value="Sulfotransfer_3"/>
    <property type="match status" value="1"/>
</dbReference>
<gene>
    <name evidence="1" type="ORF">SAMN02982931_03154</name>
</gene>
<keyword evidence="2" id="KW-1185">Reference proteome</keyword>
<dbReference type="InterPro" id="IPR052736">
    <property type="entry name" value="Stf3_sulfotransferase"/>
</dbReference>
<dbReference type="EMBL" id="FMXQ01000006">
    <property type="protein sequence ID" value="SDB41475.1"/>
    <property type="molecule type" value="Genomic_DNA"/>
</dbReference>
<evidence type="ECO:0000313" key="2">
    <source>
        <dbReference type="Proteomes" id="UP000199071"/>
    </source>
</evidence>
<dbReference type="OrthoDB" id="9777890at2"/>
<dbReference type="Gene3D" id="3.40.50.300">
    <property type="entry name" value="P-loop containing nucleotide triphosphate hydrolases"/>
    <property type="match status" value="1"/>
</dbReference>
<name>A0A1G6D9B6_9HYPH</name>